<keyword evidence="2 11" id="KW-0235">DNA replication</keyword>
<comment type="function">
    <text evidence="11">Initiates the restart of stalled replication forks, which reloads the replicative helicase on sites other than the origin of replication. Recognizes and binds to abandoned replication forks and remodels them to uncover a helicase loading site. Promotes assembly of the primosome at these replication forks.</text>
</comment>
<comment type="caution">
    <text evidence="11">As this protein does not have any detectable helicase domains, it probably does not have helicase activity.</text>
</comment>
<evidence type="ECO:0000256" key="8">
    <source>
        <dbReference type="ARBA" id="ARBA00022840"/>
    </source>
</evidence>
<dbReference type="InterPro" id="IPR027417">
    <property type="entry name" value="P-loop_NTPase"/>
</dbReference>
<dbReference type="GO" id="GO:0006310">
    <property type="term" value="P:DNA recombination"/>
    <property type="evidence" value="ECO:0007669"/>
    <property type="project" value="InterPro"/>
</dbReference>
<evidence type="ECO:0000259" key="12">
    <source>
        <dbReference type="Pfam" id="PF17764"/>
    </source>
</evidence>
<evidence type="ECO:0000256" key="3">
    <source>
        <dbReference type="ARBA" id="ARBA00022723"/>
    </source>
</evidence>
<protein>
    <recommendedName>
        <fullName evidence="11">Probable replication restart protein PriA</fullName>
    </recommendedName>
    <alternativeName>
        <fullName evidence="11">Putative ATP-dependent DNA helicase PriA</fullName>
    </alternativeName>
</protein>
<organism evidence="14 15">
    <name type="scientific">Candidatus Yanofskybacteria bacterium RIFCSPLOWO2_12_FULL_43_11b</name>
    <dbReference type="NCBI Taxonomy" id="1802710"/>
    <lineage>
        <taxon>Bacteria</taxon>
        <taxon>Candidatus Yanofskyibacteriota</taxon>
    </lineage>
</organism>
<sequence length="668" mass="75984">MLYYTLVITGIQDQIMYIVEVIPLTILPSNVPQLLSYFFNKKLEKGAIAEIPFGNRKVLAAVVASTPLEHQKILLKKTGFQLKKISNVISETSQVSNNQFKTALWLSRYYYAPLGYCLKTVLPPFFLKKGYGTLTQNSLQDIALPETRRYLAKPLFLLSGAKETLANILPFIKKAVGGQGQVALIVPDTSTLRYFYGELSRNYEVAAVHSGLNNKKLYEAWQKAGSGKADIILGTRQALFLPFKNLKLLIVDDVQHEFYKSDMTPKYNTPDLARVIAGFNNARIIFVSVISGVENYYRLKNKDYELLDETKPRSPVKIADMAGEIKNGNFSLFSREFKNQITSSINPSSQNKKILIFSPRRGHSGVLICRNCGYAVKCKECGIAFRIHKTTDLILVCHHCSRSLKMPENCPNCSSFEFKTAGPAGTQKIYEEVRRLVKYSGAEKIPIMVLDADVVKNETEEEEIIEEINNPGTSVIISTQMIFSHRYDVKFDLVGILNADSLIGAPDFRTEERLFYQMEKLLDFLPAGRHGQSKNMIIQTYNSENQAILTASEGTYKDFYDKELETRKIFSYPPYSRLIKLTYRHKYKDKASYEARVLSGKLKMAIAQMKLEQKIKLIDPHPSFVEKERGLFVYNIVLKILPEFENIKDILKYVPSNWSIDADPRTII</sequence>
<dbReference type="GO" id="GO:0043138">
    <property type="term" value="F:3'-5' DNA helicase activity"/>
    <property type="evidence" value="ECO:0007669"/>
    <property type="project" value="TreeGrafter"/>
</dbReference>
<keyword evidence="9 11" id="KW-0238">DNA-binding</keyword>
<evidence type="ECO:0000256" key="5">
    <source>
        <dbReference type="ARBA" id="ARBA00022801"/>
    </source>
</evidence>
<evidence type="ECO:0000256" key="1">
    <source>
        <dbReference type="ARBA" id="ARBA00022515"/>
    </source>
</evidence>
<dbReference type="AlphaFoldDB" id="A0A1F8H8N4"/>
<keyword evidence="3 11" id="KW-0479">Metal-binding</keyword>
<feature type="binding site" evidence="11">
    <location>
        <position position="397"/>
    </location>
    <ligand>
        <name>Zn(2+)</name>
        <dbReference type="ChEBI" id="CHEBI:29105"/>
        <label>2</label>
    </ligand>
</feature>
<feature type="binding site" evidence="11">
    <location>
        <position position="372"/>
    </location>
    <ligand>
        <name>Zn(2+)</name>
        <dbReference type="ChEBI" id="CHEBI:29105"/>
        <label>1</label>
    </ligand>
</feature>
<dbReference type="GO" id="GO:0006270">
    <property type="term" value="P:DNA replication initiation"/>
    <property type="evidence" value="ECO:0007669"/>
    <property type="project" value="TreeGrafter"/>
</dbReference>
<feature type="binding site" evidence="11">
    <location>
        <position position="369"/>
    </location>
    <ligand>
        <name>Zn(2+)</name>
        <dbReference type="ChEBI" id="CHEBI:29105"/>
        <label>1</label>
    </ligand>
</feature>
<feature type="binding site" evidence="11">
    <location>
        <position position="413"/>
    </location>
    <ligand>
        <name>Zn(2+)</name>
        <dbReference type="ChEBI" id="CHEBI:29105"/>
        <label>1</label>
    </ligand>
</feature>
<keyword evidence="8 11" id="KW-0067">ATP-binding</keyword>
<proteinExistence type="inferred from homology"/>
<dbReference type="GO" id="GO:0008270">
    <property type="term" value="F:zinc ion binding"/>
    <property type="evidence" value="ECO:0007669"/>
    <property type="project" value="UniProtKB-UniRule"/>
</dbReference>
<accession>A0A1F8H8N4</accession>
<keyword evidence="5" id="KW-0378">Hydrolase</keyword>
<keyword evidence="1 11" id="KW-0639">Primosome</keyword>
<dbReference type="Gene3D" id="3.40.50.300">
    <property type="entry name" value="P-loop containing nucleotide triphosphate hydrolases"/>
    <property type="match status" value="1"/>
</dbReference>
<dbReference type="GO" id="GO:0006269">
    <property type="term" value="P:DNA replication, synthesis of primer"/>
    <property type="evidence" value="ECO:0007669"/>
    <property type="project" value="UniProtKB-KW"/>
</dbReference>
<dbReference type="Pfam" id="PF18074">
    <property type="entry name" value="PriA_C"/>
    <property type="match status" value="1"/>
</dbReference>
<evidence type="ECO:0000313" key="15">
    <source>
        <dbReference type="Proteomes" id="UP000177745"/>
    </source>
</evidence>
<dbReference type="InterPro" id="IPR041236">
    <property type="entry name" value="PriA_C"/>
</dbReference>
<evidence type="ECO:0000256" key="9">
    <source>
        <dbReference type="ARBA" id="ARBA00023125"/>
    </source>
</evidence>
<dbReference type="GO" id="GO:0003677">
    <property type="term" value="F:DNA binding"/>
    <property type="evidence" value="ECO:0007669"/>
    <property type="project" value="UniProtKB-UniRule"/>
</dbReference>
<dbReference type="Pfam" id="PF17764">
    <property type="entry name" value="PriA_3primeBD"/>
    <property type="match status" value="1"/>
</dbReference>
<evidence type="ECO:0000256" key="6">
    <source>
        <dbReference type="ARBA" id="ARBA00022806"/>
    </source>
</evidence>
<reference evidence="14 15" key="1">
    <citation type="journal article" date="2016" name="Nat. Commun.">
        <title>Thousands of microbial genomes shed light on interconnected biogeochemical processes in an aquifer system.</title>
        <authorList>
            <person name="Anantharaman K."/>
            <person name="Brown C.T."/>
            <person name="Hug L.A."/>
            <person name="Sharon I."/>
            <person name="Castelle C.J."/>
            <person name="Probst A.J."/>
            <person name="Thomas B.C."/>
            <person name="Singh A."/>
            <person name="Wilkins M.J."/>
            <person name="Karaoz U."/>
            <person name="Brodie E.L."/>
            <person name="Williams K.H."/>
            <person name="Hubbard S.S."/>
            <person name="Banfield J.F."/>
        </authorList>
    </citation>
    <scope>NUCLEOTIDE SEQUENCE [LARGE SCALE GENOMIC DNA]</scope>
</reference>
<evidence type="ECO:0000256" key="11">
    <source>
        <dbReference type="HAMAP-Rule" id="MF_00983"/>
    </source>
</evidence>
<comment type="caution">
    <text evidence="14">The sequence shown here is derived from an EMBL/GenBank/DDBJ whole genome shotgun (WGS) entry which is preliminary data.</text>
</comment>
<dbReference type="GO" id="GO:0016787">
    <property type="term" value="F:hydrolase activity"/>
    <property type="evidence" value="ECO:0007669"/>
    <property type="project" value="UniProtKB-KW"/>
</dbReference>
<keyword evidence="7 11" id="KW-0862">Zinc</keyword>
<feature type="binding site" evidence="11">
    <location>
        <position position="400"/>
    </location>
    <ligand>
        <name>Zn(2+)</name>
        <dbReference type="ChEBI" id="CHEBI:29105"/>
        <label>2</label>
    </ligand>
</feature>
<dbReference type="InterPro" id="IPR041222">
    <property type="entry name" value="PriA_3primeBD"/>
</dbReference>
<gene>
    <name evidence="11" type="primary">priA</name>
    <name evidence="14" type="ORF">A3G51_02225</name>
</gene>
<feature type="domain" description="Primosomal protein N' 3' DNA-binding" evidence="12">
    <location>
        <begin position="26"/>
        <end position="123"/>
    </location>
</feature>
<dbReference type="InterPro" id="IPR042115">
    <property type="entry name" value="PriA_3primeBD_sf"/>
</dbReference>
<dbReference type="GO" id="GO:1990077">
    <property type="term" value="C:primosome complex"/>
    <property type="evidence" value="ECO:0007669"/>
    <property type="project" value="UniProtKB-UniRule"/>
</dbReference>
<dbReference type="Proteomes" id="UP000177745">
    <property type="component" value="Unassembled WGS sequence"/>
</dbReference>
<dbReference type="NCBIfam" id="TIGR00595">
    <property type="entry name" value="priA"/>
    <property type="match status" value="1"/>
</dbReference>
<dbReference type="PANTHER" id="PTHR30580:SF0">
    <property type="entry name" value="PRIMOSOMAL PROTEIN N"/>
    <property type="match status" value="1"/>
</dbReference>
<dbReference type="SUPFAM" id="SSF52540">
    <property type="entry name" value="P-loop containing nucleoside triphosphate hydrolases"/>
    <property type="match status" value="1"/>
</dbReference>
<evidence type="ECO:0000256" key="7">
    <source>
        <dbReference type="ARBA" id="ARBA00022833"/>
    </source>
</evidence>
<evidence type="ECO:0000256" key="4">
    <source>
        <dbReference type="ARBA" id="ARBA00022741"/>
    </source>
</evidence>
<comment type="subunit">
    <text evidence="11">Component of the replication restart primosome.</text>
</comment>
<dbReference type="HAMAP" id="MF_00983">
    <property type="entry name" value="PriA"/>
    <property type="match status" value="1"/>
</dbReference>
<name>A0A1F8H8N4_9BACT</name>
<evidence type="ECO:0000256" key="10">
    <source>
        <dbReference type="ARBA" id="ARBA00023235"/>
    </source>
</evidence>
<dbReference type="GO" id="GO:0005524">
    <property type="term" value="F:ATP binding"/>
    <property type="evidence" value="ECO:0007669"/>
    <property type="project" value="UniProtKB-UniRule"/>
</dbReference>
<keyword evidence="10" id="KW-0413">Isomerase</keyword>
<dbReference type="PANTHER" id="PTHR30580">
    <property type="entry name" value="PRIMOSOMAL PROTEIN N"/>
    <property type="match status" value="1"/>
</dbReference>
<dbReference type="EMBL" id="MGKY01000022">
    <property type="protein sequence ID" value="OGN33239.1"/>
    <property type="molecule type" value="Genomic_DNA"/>
</dbReference>
<evidence type="ECO:0000256" key="2">
    <source>
        <dbReference type="ARBA" id="ARBA00022705"/>
    </source>
</evidence>
<evidence type="ECO:0000313" key="14">
    <source>
        <dbReference type="EMBL" id="OGN33239.1"/>
    </source>
</evidence>
<dbReference type="GO" id="GO:0006302">
    <property type="term" value="P:double-strand break repair"/>
    <property type="evidence" value="ECO:0007669"/>
    <property type="project" value="InterPro"/>
</dbReference>
<comment type="cofactor">
    <cofactor evidence="11">
        <name>Zn(2+)</name>
        <dbReference type="ChEBI" id="CHEBI:29105"/>
    </cofactor>
    <text evidence="11">Binds 2 zinc ions per subunit.</text>
</comment>
<evidence type="ECO:0000259" key="13">
    <source>
        <dbReference type="Pfam" id="PF18074"/>
    </source>
</evidence>
<keyword evidence="4 11" id="KW-0547">Nucleotide-binding</keyword>
<dbReference type="InterPro" id="IPR005259">
    <property type="entry name" value="PriA"/>
</dbReference>
<feature type="domain" description="Primosomal protein N C-terminal" evidence="13">
    <location>
        <begin position="574"/>
        <end position="664"/>
    </location>
</feature>
<dbReference type="Gene3D" id="3.40.1440.60">
    <property type="entry name" value="PriA, 3(prime) DNA-binding domain"/>
    <property type="match status" value="1"/>
</dbReference>
<comment type="similarity">
    <text evidence="11">Belongs to the helicase family. PriA subfamily.</text>
</comment>
<feature type="binding site" evidence="11">
    <location>
        <position position="381"/>
    </location>
    <ligand>
        <name>Zn(2+)</name>
        <dbReference type="ChEBI" id="CHEBI:29105"/>
        <label>2</label>
    </ligand>
</feature>
<feature type="binding site" evidence="11">
    <location>
        <position position="378"/>
    </location>
    <ligand>
        <name>Zn(2+)</name>
        <dbReference type="ChEBI" id="CHEBI:29105"/>
        <label>2</label>
    </ligand>
</feature>
<feature type="binding site" evidence="11">
    <location>
        <position position="410"/>
    </location>
    <ligand>
        <name>Zn(2+)</name>
        <dbReference type="ChEBI" id="CHEBI:29105"/>
        <label>1</label>
    </ligand>
</feature>
<keyword evidence="6" id="KW-0347">Helicase</keyword>